<name>A0A371DXC8_9APHY</name>
<keyword evidence="2" id="KW-1185">Reference proteome</keyword>
<evidence type="ECO:0000313" key="2">
    <source>
        <dbReference type="Proteomes" id="UP000256964"/>
    </source>
</evidence>
<protein>
    <submittedName>
        <fullName evidence="1">Uncharacterized protein</fullName>
    </submittedName>
</protein>
<sequence>MSNHRIWTSWDYDRLGHVGPFTIVPILTGIGGGWSVRTIRECGGCIATEAALTQMPYA</sequence>
<evidence type="ECO:0000313" key="1">
    <source>
        <dbReference type="EMBL" id="RDX57166.1"/>
    </source>
</evidence>
<dbReference type="EMBL" id="KZ857379">
    <property type="protein sequence ID" value="RDX57166.1"/>
    <property type="molecule type" value="Genomic_DNA"/>
</dbReference>
<organism evidence="1 2">
    <name type="scientific">Lentinus brumalis</name>
    <dbReference type="NCBI Taxonomy" id="2498619"/>
    <lineage>
        <taxon>Eukaryota</taxon>
        <taxon>Fungi</taxon>
        <taxon>Dikarya</taxon>
        <taxon>Basidiomycota</taxon>
        <taxon>Agaricomycotina</taxon>
        <taxon>Agaricomycetes</taxon>
        <taxon>Polyporales</taxon>
        <taxon>Polyporaceae</taxon>
        <taxon>Lentinus</taxon>
    </lineage>
</organism>
<proteinExistence type="predicted"/>
<gene>
    <name evidence="1" type="ORF">OH76DRAFT_1394943</name>
</gene>
<reference evidence="1 2" key="1">
    <citation type="journal article" date="2018" name="Biotechnol. Biofuels">
        <title>Integrative visual omics of the white-rot fungus Polyporus brumalis exposes the biotechnological potential of its oxidative enzymes for delignifying raw plant biomass.</title>
        <authorList>
            <person name="Miyauchi S."/>
            <person name="Rancon A."/>
            <person name="Drula E."/>
            <person name="Hage H."/>
            <person name="Chaduli D."/>
            <person name="Favel A."/>
            <person name="Grisel S."/>
            <person name="Henrissat B."/>
            <person name="Herpoel-Gimbert I."/>
            <person name="Ruiz-Duenas F.J."/>
            <person name="Chevret D."/>
            <person name="Hainaut M."/>
            <person name="Lin J."/>
            <person name="Wang M."/>
            <person name="Pangilinan J."/>
            <person name="Lipzen A."/>
            <person name="Lesage-Meessen L."/>
            <person name="Navarro D."/>
            <person name="Riley R."/>
            <person name="Grigoriev I.V."/>
            <person name="Zhou S."/>
            <person name="Raouche S."/>
            <person name="Rosso M.N."/>
        </authorList>
    </citation>
    <scope>NUCLEOTIDE SEQUENCE [LARGE SCALE GENOMIC DNA]</scope>
    <source>
        <strain evidence="1 2">BRFM 1820</strain>
    </source>
</reference>
<accession>A0A371DXC8</accession>
<dbReference type="Proteomes" id="UP000256964">
    <property type="component" value="Unassembled WGS sequence"/>
</dbReference>
<dbReference type="AlphaFoldDB" id="A0A371DXC8"/>